<reference evidence="12 13" key="1">
    <citation type="submission" date="2019-03" db="EMBL/GenBank/DDBJ databases">
        <title>Genomic analyses of the natural microbiome of Caenorhabditis elegans.</title>
        <authorList>
            <person name="Samuel B."/>
        </authorList>
    </citation>
    <scope>NUCLEOTIDE SEQUENCE [LARGE SCALE GENOMIC DNA]</scope>
    <source>
        <strain evidence="12 13">JUb102</strain>
    </source>
</reference>
<evidence type="ECO:0000256" key="4">
    <source>
        <dbReference type="ARBA" id="ARBA00022729"/>
    </source>
</evidence>
<evidence type="ECO:0000256" key="5">
    <source>
        <dbReference type="ARBA" id="ARBA00022764"/>
    </source>
</evidence>
<keyword evidence="4 9" id="KW-0732">Signal</keyword>
<organism evidence="12 13">
    <name type="scientific">Providencia alcalifaciens</name>
    <dbReference type="NCBI Taxonomy" id="126385"/>
    <lineage>
        <taxon>Bacteria</taxon>
        <taxon>Pseudomonadati</taxon>
        <taxon>Pseudomonadota</taxon>
        <taxon>Gammaproteobacteria</taxon>
        <taxon>Enterobacterales</taxon>
        <taxon>Morganellaceae</taxon>
        <taxon>Providencia</taxon>
    </lineage>
</organism>
<keyword evidence="6 8" id="KW-0143">Chaperone</keyword>
<comment type="caution">
    <text evidence="12">The sequence shown here is derived from an EMBL/GenBank/DDBJ whole genome shotgun (WGS) entry which is preliminary data.</text>
</comment>
<dbReference type="GO" id="GO:0030288">
    <property type="term" value="C:outer membrane-bounded periplasmic space"/>
    <property type="evidence" value="ECO:0007669"/>
    <property type="project" value="InterPro"/>
</dbReference>
<dbReference type="InterPro" id="IPR016147">
    <property type="entry name" value="Pili_assmbl_chaperone_N"/>
</dbReference>
<dbReference type="PANTHER" id="PTHR30251:SF9">
    <property type="entry name" value="CHAPERONE PROTEIN CAF1M"/>
    <property type="match status" value="1"/>
</dbReference>
<evidence type="ECO:0000256" key="8">
    <source>
        <dbReference type="RuleBase" id="RU003918"/>
    </source>
</evidence>
<dbReference type="PANTHER" id="PTHR30251">
    <property type="entry name" value="PILUS ASSEMBLY CHAPERONE"/>
    <property type="match status" value="1"/>
</dbReference>
<name>A0A4R3NFT4_9GAMM</name>
<keyword evidence="7" id="KW-0393">Immunoglobulin domain</keyword>
<feature type="domain" description="Pili assembly chaperone C-terminal" evidence="11">
    <location>
        <begin position="159"/>
        <end position="215"/>
    </location>
</feature>
<evidence type="ECO:0000259" key="11">
    <source>
        <dbReference type="Pfam" id="PF02753"/>
    </source>
</evidence>
<dbReference type="SUPFAM" id="SSF49354">
    <property type="entry name" value="PapD-like"/>
    <property type="match status" value="1"/>
</dbReference>
<comment type="subcellular location">
    <subcellularLocation>
        <location evidence="1 8">Periplasm</location>
    </subcellularLocation>
</comment>
<dbReference type="PROSITE" id="PS00635">
    <property type="entry name" value="PILI_CHAPERONE"/>
    <property type="match status" value="1"/>
</dbReference>
<dbReference type="Gene3D" id="2.60.40.10">
    <property type="entry name" value="Immunoglobulins"/>
    <property type="match status" value="2"/>
</dbReference>
<gene>
    <name evidence="12" type="ORF">EC835_108139</name>
</gene>
<dbReference type="SUPFAM" id="SSF49584">
    <property type="entry name" value="Periplasmic chaperone C-domain"/>
    <property type="match status" value="1"/>
</dbReference>
<dbReference type="InterPro" id="IPR008962">
    <property type="entry name" value="PapD-like_sf"/>
</dbReference>
<accession>A0A4R3NFT4</accession>
<protein>
    <submittedName>
        <fullName evidence="12">P pilus assembly chaperone PapD</fullName>
    </submittedName>
</protein>
<dbReference type="InterPro" id="IPR018046">
    <property type="entry name" value="Pili_assmbl_chaperone_CS"/>
</dbReference>
<dbReference type="RefSeq" id="WP_132496902.1">
    <property type="nucleotide sequence ID" value="NZ_SMAS01000008.1"/>
</dbReference>
<comment type="similarity">
    <text evidence="2 8">Belongs to the periplasmic pilus chaperone family.</text>
</comment>
<feature type="chain" id="PRO_5020703795" evidence="9">
    <location>
        <begin position="21"/>
        <end position="223"/>
    </location>
</feature>
<dbReference type="AlphaFoldDB" id="A0A4R3NFT4"/>
<dbReference type="InterPro" id="IPR036316">
    <property type="entry name" value="Pili_assmbl_chap_C_dom_sf"/>
</dbReference>
<dbReference type="PRINTS" id="PR00969">
    <property type="entry name" value="CHAPERONPILI"/>
</dbReference>
<dbReference type="InterPro" id="IPR016148">
    <property type="entry name" value="Pili_assmbl_chaperone_C"/>
</dbReference>
<proteinExistence type="inferred from homology"/>
<evidence type="ECO:0000256" key="7">
    <source>
        <dbReference type="ARBA" id="ARBA00023319"/>
    </source>
</evidence>
<keyword evidence="5" id="KW-0574">Periplasm</keyword>
<dbReference type="Pfam" id="PF02753">
    <property type="entry name" value="PapD_C"/>
    <property type="match status" value="1"/>
</dbReference>
<evidence type="ECO:0000256" key="1">
    <source>
        <dbReference type="ARBA" id="ARBA00004418"/>
    </source>
</evidence>
<dbReference type="OrthoDB" id="9131059at2"/>
<dbReference type="FunFam" id="2.60.40.10:FF:000458">
    <property type="entry name" value="Molecular chaperone FimC"/>
    <property type="match status" value="1"/>
</dbReference>
<dbReference type="InterPro" id="IPR013783">
    <property type="entry name" value="Ig-like_fold"/>
</dbReference>
<sequence length="223" mass="25268">MKTIISVCIMLFALSQSAYAGVIIGGTRVIYPEGNKDVSISVENPDKVPYLIQSWIENANEGKQTDFTITPPLFRLNQEKTNTLRIFLTQNTLPNDRESLFWLNIKTIPATEKKTENSLKIAFKTQMKLIYRPSAISKVDFVEEQKKLIWLKDGQSITVKNPTPYYMNFQSISFNGKKVNDVSYVAPFSSKSFSLISSELHGTIKWEVINDYGSANNPAEIKI</sequence>
<feature type="domain" description="Pili assembly chaperone N-terminal" evidence="10">
    <location>
        <begin position="21"/>
        <end position="136"/>
    </location>
</feature>
<dbReference type="InterPro" id="IPR050643">
    <property type="entry name" value="Periplasmic_pilus_chap"/>
</dbReference>
<evidence type="ECO:0000256" key="3">
    <source>
        <dbReference type="ARBA" id="ARBA00022558"/>
    </source>
</evidence>
<keyword evidence="3" id="KW-1029">Fimbrium biogenesis</keyword>
<dbReference type="EMBL" id="SMAS01000008">
    <property type="protein sequence ID" value="TCT30990.1"/>
    <property type="molecule type" value="Genomic_DNA"/>
</dbReference>
<dbReference type="Proteomes" id="UP000295055">
    <property type="component" value="Unassembled WGS sequence"/>
</dbReference>
<evidence type="ECO:0000256" key="6">
    <source>
        <dbReference type="ARBA" id="ARBA00023186"/>
    </source>
</evidence>
<dbReference type="InterPro" id="IPR001829">
    <property type="entry name" value="Pili_assmbl_chaperone_bac"/>
</dbReference>
<dbReference type="Pfam" id="PF00345">
    <property type="entry name" value="PapD_N"/>
    <property type="match status" value="1"/>
</dbReference>
<evidence type="ECO:0000259" key="10">
    <source>
        <dbReference type="Pfam" id="PF00345"/>
    </source>
</evidence>
<evidence type="ECO:0000256" key="2">
    <source>
        <dbReference type="ARBA" id="ARBA00007399"/>
    </source>
</evidence>
<evidence type="ECO:0000313" key="13">
    <source>
        <dbReference type="Proteomes" id="UP000295055"/>
    </source>
</evidence>
<dbReference type="GO" id="GO:0071555">
    <property type="term" value="P:cell wall organization"/>
    <property type="evidence" value="ECO:0007669"/>
    <property type="project" value="InterPro"/>
</dbReference>
<evidence type="ECO:0000256" key="9">
    <source>
        <dbReference type="SAM" id="SignalP"/>
    </source>
</evidence>
<feature type="signal peptide" evidence="9">
    <location>
        <begin position="1"/>
        <end position="20"/>
    </location>
</feature>
<evidence type="ECO:0000313" key="12">
    <source>
        <dbReference type="EMBL" id="TCT30990.1"/>
    </source>
</evidence>